<organism evidence="2 3">
    <name type="scientific">Mycena citricolor</name>
    <dbReference type="NCBI Taxonomy" id="2018698"/>
    <lineage>
        <taxon>Eukaryota</taxon>
        <taxon>Fungi</taxon>
        <taxon>Dikarya</taxon>
        <taxon>Basidiomycota</taxon>
        <taxon>Agaricomycotina</taxon>
        <taxon>Agaricomycetes</taxon>
        <taxon>Agaricomycetidae</taxon>
        <taxon>Agaricales</taxon>
        <taxon>Marasmiineae</taxon>
        <taxon>Mycenaceae</taxon>
        <taxon>Mycena</taxon>
    </lineage>
</organism>
<reference evidence="2" key="1">
    <citation type="submission" date="2023-11" db="EMBL/GenBank/DDBJ databases">
        <authorList>
            <person name="De Vega J J."/>
            <person name="De Vega J J."/>
        </authorList>
    </citation>
    <scope>NUCLEOTIDE SEQUENCE</scope>
</reference>
<sequence length="80" mass="8600">MQSRSLNAVVLAPVGTWRGLQAIETMLEGTGIPVVPQRTEGESKGVASNSADSPASVEAIRRAHERCVPPPLVRFRTPKH</sequence>
<dbReference type="EMBL" id="CAVNYO010000481">
    <property type="protein sequence ID" value="CAK5284883.1"/>
    <property type="molecule type" value="Genomic_DNA"/>
</dbReference>
<dbReference type="Proteomes" id="UP001295794">
    <property type="component" value="Unassembled WGS sequence"/>
</dbReference>
<evidence type="ECO:0000256" key="1">
    <source>
        <dbReference type="SAM" id="MobiDB-lite"/>
    </source>
</evidence>
<protein>
    <submittedName>
        <fullName evidence="2">Uncharacterized protein</fullName>
    </submittedName>
</protein>
<comment type="caution">
    <text evidence="2">The sequence shown here is derived from an EMBL/GenBank/DDBJ whole genome shotgun (WGS) entry which is preliminary data.</text>
</comment>
<accession>A0AAD2I1T2</accession>
<gene>
    <name evidence="2" type="ORF">MYCIT1_LOCUS38397</name>
</gene>
<keyword evidence="3" id="KW-1185">Reference proteome</keyword>
<evidence type="ECO:0000313" key="2">
    <source>
        <dbReference type="EMBL" id="CAK5284883.1"/>
    </source>
</evidence>
<feature type="region of interest" description="Disordered" evidence="1">
    <location>
        <begin position="35"/>
        <end position="56"/>
    </location>
</feature>
<evidence type="ECO:0000313" key="3">
    <source>
        <dbReference type="Proteomes" id="UP001295794"/>
    </source>
</evidence>
<feature type="non-terminal residue" evidence="2">
    <location>
        <position position="1"/>
    </location>
</feature>
<dbReference type="AlphaFoldDB" id="A0AAD2I1T2"/>
<name>A0AAD2I1T2_9AGAR</name>
<proteinExistence type="predicted"/>